<comment type="caution">
    <text evidence="1">The sequence shown here is derived from an EMBL/GenBank/DDBJ whole genome shotgun (WGS) entry which is preliminary data.</text>
</comment>
<protein>
    <submittedName>
        <fullName evidence="1">Uncharacterized protein</fullName>
    </submittedName>
</protein>
<accession>A0A5J4QFL7</accession>
<proteinExistence type="predicted"/>
<gene>
    <name evidence="1" type="ORF">EZS27_030322</name>
</gene>
<organism evidence="1">
    <name type="scientific">termite gut metagenome</name>
    <dbReference type="NCBI Taxonomy" id="433724"/>
    <lineage>
        <taxon>unclassified sequences</taxon>
        <taxon>metagenomes</taxon>
        <taxon>organismal metagenomes</taxon>
    </lineage>
</organism>
<evidence type="ECO:0000313" key="1">
    <source>
        <dbReference type="EMBL" id="KAA6319830.1"/>
    </source>
</evidence>
<sequence length="74" mass="8572">MPNRKLSIHLSFRRTQVMKFNSLNMVVWVGGQFGVNNHWISSFCMPKPISDFAYAYGDEKLYDSIRLLTSSIVK</sequence>
<name>A0A5J4QFL7_9ZZZZ</name>
<dbReference type="AlphaFoldDB" id="A0A5J4QFL7"/>
<dbReference type="EMBL" id="SNRY01003762">
    <property type="protein sequence ID" value="KAA6319830.1"/>
    <property type="molecule type" value="Genomic_DNA"/>
</dbReference>
<reference evidence="1" key="1">
    <citation type="submission" date="2019-03" db="EMBL/GenBank/DDBJ databases">
        <title>Single cell metagenomics reveals metabolic interactions within the superorganism composed of flagellate Streblomastix strix and complex community of Bacteroidetes bacteria on its surface.</title>
        <authorList>
            <person name="Treitli S.C."/>
            <person name="Kolisko M."/>
            <person name="Husnik F."/>
            <person name="Keeling P."/>
            <person name="Hampl V."/>
        </authorList>
    </citation>
    <scope>NUCLEOTIDE SEQUENCE</scope>
    <source>
        <strain evidence="1">STM</strain>
    </source>
</reference>